<reference evidence="2" key="1">
    <citation type="submission" date="2023-06" db="EMBL/GenBank/DDBJ databases">
        <title>Genome-scale phylogeny and comparative genomics of the fungal order Sordariales.</title>
        <authorList>
            <consortium name="Lawrence Berkeley National Laboratory"/>
            <person name="Hensen N."/>
            <person name="Bonometti L."/>
            <person name="Westerberg I."/>
            <person name="Brannstrom I.O."/>
            <person name="Guillou S."/>
            <person name="Cros-Aarteil S."/>
            <person name="Calhoun S."/>
            <person name="Haridas S."/>
            <person name="Kuo A."/>
            <person name="Mondo S."/>
            <person name="Pangilinan J."/>
            <person name="Riley R."/>
            <person name="LaButti K."/>
            <person name="Andreopoulos B."/>
            <person name="Lipzen A."/>
            <person name="Chen C."/>
            <person name="Yanf M."/>
            <person name="Daum C."/>
            <person name="Ng V."/>
            <person name="Clum A."/>
            <person name="Steindorff A."/>
            <person name="Ohm R."/>
            <person name="Martin F."/>
            <person name="Silar P."/>
            <person name="Natvig D."/>
            <person name="Lalanne C."/>
            <person name="Gautier V."/>
            <person name="Ament-velasquez S.L."/>
            <person name="Kruys A."/>
            <person name="Hutchinson M.I."/>
            <person name="Powell A.J."/>
            <person name="Barry K."/>
            <person name="Miller A.N."/>
            <person name="Grigoriev I.V."/>
            <person name="Debuchy R."/>
            <person name="Gladieux P."/>
            <person name="Thoren M.H."/>
            <person name="Johannesson H."/>
        </authorList>
    </citation>
    <scope>NUCLEOTIDE SEQUENCE</scope>
    <source>
        <strain evidence="2">SMH3391-2</strain>
    </source>
</reference>
<organism evidence="2 3">
    <name type="scientific">Bombardia bombarda</name>
    <dbReference type="NCBI Taxonomy" id="252184"/>
    <lineage>
        <taxon>Eukaryota</taxon>
        <taxon>Fungi</taxon>
        <taxon>Dikarya</taxon>
        <taxon>Ascomycota</taxon>
        <taxon>Pezizomycotina</taxon>
        <taxon>Sordariomycetes</taxon>
        <taxon>Sordariomycetidae</taxon>
        <taxon>Sordariales</taxon>
        <taxon>Lasiosphaeriaceae</taxon>
        <taxon>Bombardia</taxon>
    </lineage>
</organism>
<accession>A0AA39X7E7</accession>
<feature type="compositionally biased region" description="Low complexity" evidence="1">
    <location>
        <begin position="9"/>
        <end position="29"/>
    </location>
</feature>
<name>A0AA39X7E7_9PEZI</name>
<dbReference type="Proteomes" id="UP001174934">
    <property type="component" value="Unassembled WGS sequence"/>
</dbReference>
<sequence>MACAYANTSASASANANPQSSLPSPLSSLPSPLAFELRNPLSATPRCAAVGHHRPAPRQQQQQQQMSMTDCQSMSCLASGPALLARLPRSSYLTHSIPSRTFATPSAEEKEKSGPSDWTAYCTARVTHTYVGRKILYVDRPRGREACPGRSLNCRTKDGAEPLKMQRFTLFTSDEAVRRGICLGLKVWGRSFGLGMKVVLGCLSRHHRLLKNGIYCRPSCERGGLEGWYKRQY</sequence>
<evidence type="ECO:0000313" key="3">
    <source>
        <dbReference type="Proteomes" id="UP001174934"/>
    </source>
</evidence>
<evidence type="ECO:0000256" key="1">
    <source>
        <dbReference type="SAM" id="MobiDB-lite"/>
    </source>
</evidence>
<protein>
    <submittedName>
        <fullName evidence="2">Uncharacterized protein</fullName>
    </submittedName>
</protein>
<evidence type="ECO:0000313" key="2">
    <source>
        <dbReference type="EMBL" id="KAK0628697.1"/>
    </source>
</evidence>
<dbReference type="EMBL" id="JAULSR010000002">
    <property type="protein sequence ID" value="KAK0628697.1"/>
    <property type="molecule type" value="Genomic_DNA"/>
</dbReference>
<comment type="caution">
    <text evidence="2">The sequence shown here is derived from an EMBL/GenBank/DDBJ whole genome shotgun (WGS) entry which is preliminary data.</text>
</comment>
<feature type="region of interest" description="Disordered" evidence="1">
    <location>
        <begin position="1"/>
        <end position="29"/>
    </location>
</feature>
<keyword evidence="3" id="KW-1185">Reference proteome</keyword>
<dbReference type="AlphaFoldDB" id="A0AA39X7E7"/>
<gene>
    <name evidence="2" type="ORF">B0T17DRAFT_597228</name>
</gene>
<proteinExistence type="predicted"/>